<dbReference type="EMBL" id="AWGB01000011">
    <property type="protein sequence ID" value="ESQ92691.1"/>
    <property type="molecule type" value="Genomic_DNA"/>
</dbReference>
<accession>V4PWF7</accession>
<evidence type="ECO:0000313" key="1">
    <source>
        <dbReference type="EMBL" id="ESQ92691.1"/>
    </source>
</evidence>
<sequence length="118" mass="13005">MKRDHALGSRIFNSPPAPNIDRCDFRRDLRLTSDKIAAPVLIPASGWNAGVTSICRPVEVQAVIVRPVSFALDTQDRVVQSTNQAFHDGRQTVFQGRVQEGVEDLIGNGQSKVFDFAL</sequence>
<keyword evidence="2" id="KW-1185">Reference proteome</keyword>
<organism evidence="1 2">
    <name type="scientific">Asticcacaulis benevestitus DSM 16100 = ATCC BAA-896</name>
    <dbReference type="NCBI Taxonomy" id="1121022"/>
    <lineage>
        <taxon>Bacteria</taxon>
        <taxon>Pseudomonadati</taxon>
        <taxon>Pseudomonadota</taxon>
        <taxon>Alphaproteobacteria</taxon>
        <taxon>Caulobacterales</taxon>
        <taxon>Caulobacteraceae</taxon>
        <taxon>Asticcacaulis</taxon>
    </lineage>
</organism>
<evidence type="ECO:0000313" key="2">
    <source>
        <dbReference type="Proteomes" id="UP000017837"/>
    </source>
</evidence>
<proteinExistence type="predicted"/>
<dbReference type="Proteomes" id="UP000017837">
    <property type="component" value="Unassembled WGS sequence"/>
</dbReference>
<protein>
    <submittedName>
        <fullName evidence="1">Uncharacterized protein</fullName>
    </submittedName>
</protein>
<reference evidence="1 2" key="1">
    <citation type="journal article" date="2014" name="Nature">
        <title>Sequential evolution of bacterial morphology by co-option of a developmental regulator.</title>
        <authorList>
            <person name="Jiang C."/>
            <person name="Brown P.J."/>
            <person name="Ducret A."/>
            <person name="Brun Y.V."/>
        </authorList>
    </citation>
    <scope>NUCLEOTIDE SEQUENCE [LARGE SCALE GENOMIC DNA]</scope>
    <source>
        <strain evidence="1 2">DSM 16100</strain>
    </source>
</reference>
<dbReference type="AlphaFoldDB" id="V4PWF7"/>
<name>V4PWF7_9CAUL</name>
<dbReference type="PATRIC" id="fig|1121022.4.peg.1539"/>
<comment type="caution">
    <text evidence="1">The sequence shown here is derived from an EMBL/GenBank/DDBJ whole genome shotgun (WGS) entry which is preliminary data.</text>
</comment>
<gene>
    <name evidence="1" type="ORF">ABENE_07675</name>
</gene>